<evidence type="ECO:0000259" key="7">
    <source>
        <dbReference type="Pfam" id="PF02687"/>
    </source>
</evidence>
<evidence type="ECO:0000256" key="5">
    <source>
        <dbReference type="ARBA" id="ARBA00023136"/>
    </source>
</evidence>
<name>A0A291QZ54_9BACT</name>
<feature type="transmembrane region" description="Helical" evidence="6">
    <location>
        <begin position="429"/>
        <end position="454"/>
    </location>
</feature>
<keyword evidence="5 6" id="KW-0472">Membrane</keyword>
<keyword evidence="10" id="KW-1185">Reference proteome</keyword>
<dbReference type="Pfam" id="PF02687">
    <property type="entry name" value="FtsX"/>
    <property type="match status" value="2"/>
</dbReference>
<dbReference type="PANTHER" id="PTHR30572">
    <property type="entry name" value="MEMBRANE COMPONENT OF TRANSPORTER-RELATED"/>
    <property type="match status" value="1"/>
</dbReference>
<protein>
    <submittedName>
        <fullName evidence="9">ABC transporter permease</fullName>
    </submittedName>
</protein>
<feature type="transmembrane region" description="Helical" evidence="6">
    <location>
        <begin position="685"/>
        <end position="709"/>
    </location>
</feature>
<evidence type="ECO:0000256" key="2">
    <source>
        <dbReference type="ARBA" id="ARBA00022475"/>
    </source>
</evidence>
<proteinExistence type="predicted"/>
<keyword evidence="4 6" id="KW-1133">Transmembrane helix</keyword>
<dbReference type="KEGG" id="cbae:COR50_19540"/>
<feature type="transmembrane region" description="Helical" evidence="6">
    <location>
        <begin position="721"/>
        <end position="749"/>
    </location>
</feature>
<dbReference type="GO" id="GO:0005886">
    <property type="term" value="C:plasma membrane"/>
    <property type="evidence" value="ECO:0007669"/>
    <property type="project" value="UniProtKB-SubCell"/>
</dbReference>
<dbReference type="InterPro" id="IPR003838">
    <property type="entry name" value="ABC3_permease_C"/>
</dbReference>
<evidence type="ECO:0000256" key="4">
    <source>
        <dbReference type="ARBA" id="ARBA00022989"/>
    </source>
</evidence>
<sequence length="808" mass="90669">MLKSYFKIAIRNLVNKKAYSIINIFGLALGIACCLIIVLYIKDELSFDHYNTNYDRTYRVVHAFRSGNKTADAPQPAPEEYQVWGNAPIAGALTNEFPGIDKIVRFTSNNSFLLENGDKRFQEQNLVFMDSTAFDVFTWPLLYGDPEQALVAPFSIVLSESTARKYFGDQNPVGKTLKAENSFYFTVSGVMKDIPRNSHIHFNGLISMSTFIKWRPQIFGSWGYVDFYTYFTLKPGVRIADMSARIPHLLKTYYPEYNTNDYRVKFEPLSDAYLKSLAGRQPGVTGNYSNIIIFGLVGLFILCIACVNFINLATARSMERAKEVGVRKSVGAHQSKLIYQFLTESTLITFLSVLLAIVICLLVFPILNNITGKSFSYISILDSQILTGLLVTPILIGLLAGVYPALVLSRFDPVIVLKGKFNTSARGSLLRKSLVVLQFSLSVALVASTVVVYLQLMHMKNHELGFMKEQMLVINYAGDEGENFLNRKLEMIKQELGKNDQVIGLAASRTVPGGFFPNAASNFENPAGEMQSIAPALYEIDFDFIPVYQIKMAAGRAYSRKFMADTTNSMIINEAAAKLLGYNNPGDIIGKKFSQWGRSGTVIGVVKDFNYKSLHNKVEPLALRFADPDSYGNISLRIKTGNIPNTIRELQHTWERLIPGRPFQYFFLDQSFNEQYQNDVRFGEIFSIFAILAIIIACLGLFGLATYATHQRIKEIGVRKVLGASVTSIITLLSSEFVMLVLIAILLATPLSWWAMNKWLDGFAYHVTIHWWIFMLAGMLAIFIALATVSFQTLKVAFMNPVKSLRSE</sequence>
<comment type="subcellular location">
    <subcellularLocation>
        <location evidence="1">Cell membrane</location>
        <topology evidence="1">Multi-pass membrane protein</topology>
    </subcellularLocation>
</comment>
<feature type="domain" description="ABC3 transporter permease C-terminal" evidence="7">
    <location>
        <begin position="688"/>
        <end position="801"/>
    </location>
</feature>
<feature type="transmembrane region" description="Helical" evidence="6">
    <location>
        <begin position="291"/>
        <end position="313"/>
    </location>
</feature>
<feature type="transmembrane region" description="Helical" evidence="6">
    <location>
        <begin position="387"/>
        <end position="408"/>
    </location>
</feature>
<keyword evidence="2" id="KW-1003">Cell membrane</keyword>
<dbReference type="Pfam" id="PF12704">
    <property type="entry name" value="MacB_PCD"/>
    <property type="match status" value="1"/>
</dbReference>
<dbReference type="OrthoDB" id="1451596at2"/>
<evidence type="ECO:0000256" key="6">
    <source>
        <dbReference type="SAM" id="Phobius"/>
    </source>
</evidence>
<dbReference type="RefSeq" id="WP_098195559.1">
    <property type="nucleotide sequence ID" value="NZ_CP023777.1"/>
</dbReference>
<reference evidence="9 10" key="1">
    <citation type="submission" date="2017-10" db="EMBL/GenBank/DDBJ databases">
        <title>Paenichitinophaga pekingensis gen. nov., sp. nov., isolated from activated sludge.</title>
        <authorList>
            <person name="Jin D."/>
            <person name="Kong X."/>
            <person name="Deng Y."/>
            <person name="Bai Z."/>
        </authorList>
    </citation>
    <scope>NUCLEOTIDE SEQUENCE [LARGE SCALE GENOMIC DNA]</scope>
    <source>
        <strain evidence="9 10">13</strain>
    </source>
</reference>
<dbReference type="PANTHER" id="PTHR30572:SF18">
    <property type="entry name" value="ABC-TYPE MACROLIDE FAMILY EXPORT SYSTEM PERMEASE COMPONENT 2"/>
    <property type="match status" value="1"/>
</dbReference>
<dbReference type="InterPro" id="IPR025857">
    <property type="entry name" value="MacB_PCD"/>
</dbReference>
<dbReference type="PROSITE" id="PS51257">
    <property type="entry name" value="PROKAR_LIPOPROTEIN"/>
    <property type="match status" value="1"/>
</dbReference>
<feature type="transmembrane region" description="Helical" evidence="6">
    <location>
        <begin position="346"/>
        <end position="367"/>
    </location>
</feature>
<gene>
    <name evidence="9" type="ORF">COR50_19540</name>
</gene>
<feature type="transmembrane region" description="Helical" evidence="6">
    <location>
        <begin position="21"/>
        <end position="41"/>
    </location>
</feature>
<organism evidence="9 10">
    <name type="scientific">Chitinophaga caeni</name>
    <dbReference type="NCBI Taxonomy" id="2029983"/>
    <lineage>
        <taxon>Bacteria</taxon>
        <taxon>Pseudomonadati</taxon>
        <taxon>Bacteroidota</taxon>
        <taxon>Chitinophagia</taxon>
        <taxon>Chitinophagales</taxon>
        <taxon>Chitinophagaceae</taxon>
        <taxon>Chitinophaga</taxon>
    </lineage>
</organism>
<accession>A0A291QZ54</accession>
<feature type="transmembrane region" description="Helical" evidence="6">
    <location>
        <begin position="769"/>
        <end position="791"/>
    </location>
</feature>
<dbReference type="InterPro" id="IPR050250">
    <property type="entry name" value="Macrolide_Exporter_MacB"/>
</dbReference>
<evidence type="ECO:0000259" key="8">
    <source>
        <dbReference type="Pfam" id="PF12704"/>
    </source>
</evidence>
<keyword evidence="3 6" id="KW-0812">Transmembrane</keyword>
<evidence type="ECO:0000256" key="1">
    <source>
        <dbReference type="ARBA" id="ARBA00004651"/>
    </source>
</evidence>
<evidence type="ECO:0000256" key="3">
    <source>
        <dbReference type="ARBA" id="ARBA00022692"/>
    </source>
</evidence>
<feature type="domain" description="ABC3 transporter permease C-terminal" evidence="7">
    <location>
        <begin position="296"/>
        <end position="413"/>
    </location>
</feature>
<evidence type="ECO:0000313" key="9">
    <source>
        <dbReference type="EMBL" id="ATL49191.1"/>
    </source>
</evidence>
<dbReference type="AlphaFoldDB" id="A0A291QZ54"/>
<dbReference type="GO" id="GO:0022857">
    <property type="term" value="F:transmembrane transporter activity"/>
    <property type="evidence" value="ECO:0007669"/>
    <property type="project" value="TreeGrafter"/>
</dbReference>
<evidence type="ECO:0000313" key="10">
    <source>
        <dbReference type="Proteomes" id="UP000220133"/>
    </source>
</evidence>
<feature type="domain" description="MacB-like periplasmic core" evidence="8">
    <location>
        <begin position="20"/>
        <end position="247"/>
    </location>
</feature>
<dbReference type="EMBL" id="CP023777">
    <property type="protein sequence ID" value="ATL49191.1"/>
    <property type="molecule type" value="Genomic_DNA"/>
</dbReference>
<dbReference type="Proteomes" id="UP000220133">
    <property type="component" value="Chromosome"/>
</dbReference>